<dbReference type="AlphaFoldDB" id="A0A3M9M6H8"/>
<proteinExistence type="predicted"/>
<name>A0A3M9M6H8_9MICO</name>
<organism evidence="2 3">
    <name type="scientific">Flexivirga caeni</name>
    <dbReference type="NCBI Taxonomy" id="2294115"/>
    <lineage>
        <taxon>Bacteria</taxon>
        <taxon>Bacillati</taxon>
        <taxon>Actinomycetota</taxon>
        <taxon>Actinomycetes</taxon>
        <taxon>Micrococcales</taxon>
        <taxon>Dermacoccaceae</taxon>
        <taxon>Flexivirga</taxon>
    </lineage>
</organism>
<feature type="transmembrane region" description="Helical" evidence="1">
    <location>
        <begin position="58"/>
        <end position="78"/>
    </location>
</feature>
<evidence type="ECO:0000313" key="3">
    <source>
        <dbReference type="Proteomes" id="UP000271678"/>
    </source>
</evidence>
<keyword evidence="1" id="KW-0812">Transmembrane</keyword>
<evidence type="ECO:0000256" key="1">
    <source>
        <dbReference type="SAM" id="Phobius"/>
    </source>
</evidence>
<feature type="transmembrane region" description="Helical" evidence="1">
    <location>
        <begin position="15"/>
        <end position="37"/>
    </location>
</feature>
<dbReference type="EMBL" id="RJJQ01000012">
    <property type="protein sequence ID" value="RNI21152.1"/>
    <property type="molecule type" value="Genomic_DNA"/>
</dbReference>
<reference evidence="2 3" key="1">
    <citation type="submission" date="2018-11" db="EMBL/GenBank/DDBJ databases">
        <title>Draft genome of Simplicispira Flexivirga sp. BO-16.</title>
        <authorList>
            <person name="Im W.T."/>
        </authorList>
    </citation>
    <scope>NUCLEOTIDE SEQUENCE [LARGE SCALE GENOMIC DNA]</scope>
    <source>
        <strain evidence="2 3">BO-16</strain>
    </source>
</reference>
<comment type="caution">
    <text evidence="2">The sequence shown here is derived from an EMBL/GenBank/DDBJ whole genome shotgun (WGS) entry which is preliminary data.</text>
</comment>
<keyword evidence="3" id="KW-1185">Reference proteome</keyword>
<evidence type="ECO:0000313" key="2">
    <source>
        <dbReference type="EMBL" id="RNI21152.1"/>
    </source>
</evidence>
<keyword evidence="1" id="KW-1133">Transmembrane helix</keyword>
<dbReference type="RefSeq" id="WP_123271871.1">
    <property type="nucleotide sequence ID" value="NZ_RJJQ01000012.1"/>
</dbReference>
<dbReference type="OrthoDB" id="3177419at2"/>
<sequence length="92" mass="9721">MNIDWSSIGDGTVKVIVAGLIFGAGLPLLYTAGIRLWDTGDSESPDGTVTAGQHASRLLAYAIFAIVVAAVIIGVLYITQKSIDHYLGIKLF</sequence>
<dbReference type="Proteomes" id="UP000271678">
    <property type="component" value="Unassembled WGS sequence"/>
</dbReference>
<accession>A0A3M9M6H8</accession>
<gene>
    <name evidence="2" type="ORF">EFY87_12825</name>
</gene>
<keyword evidence="1" id="KW-0472">Membrane</keyword>
<protein>
    <submittedName>
        <fullName evidence="2">Uncharacterized protein</fullName>
    </submittedName>
</protein>